<gene>
    <name evidence="1" type="ORF">EHO61_16195</name>
</gene>
<organism evidence="1 2">
    <name type="scientific">Leptospira fluminis</name>
    <dbReference type="NCBI Taxonomy" id="2484979"/>
    <lineage>
        <taxon>Bacteria</taxon>
        <taxon>Pseudomonadati</taxon>
        <taxon>Spirochaetota</taxon>
        <taxon>Spirochaetia</taxon>
        <taxon>Leptospirales</taxon>
        <taxon>Leptospiraceae</taxon>
        <taxon>Leptospira</taxon>
    </lineage>
</organism>
<keyword evidence="2" id="KW-1185">Reference proteome</keyword>
<dbReference type="NCBIfam" id="NF047485">
    <property type="entry name" value="LA_2478_plus"/>
    <property type="match status" value="1"/>
</dbReference>
<dbReference type="EMBL" id="RQEV01000017">
    <property type="protein sequence ID" value="TGK15222.1"/>
    <property type="molecule type" value="Genomic_DNA"/>
</dbReference>
<evidence type="ECO:0000313" key="2">
    <source>
        <dbReference type="Proteomes" id="UP000297855"/>
    </source>
</evidence>
<dbReference type="AlphaFoldDB" id="A0A4R9GM26"/>
<accession>A0A4R9GM26</accession>
<protein>
    <submittedName>
        <fullName evidence="1">Uncharacterized protein</fullName>
    </submittedName>
</protein>
<dbReference type="Proteomes" id="UP000297855">
    <property type="component" value="Unassembled WGS sequence"/>
</dbReference>
<dbReference type="OrthoDB" id="328563at2"/>
<name>A0A4R9GM26_9LEPT</name>
<comment type="caution">
    <text evidence="1">The sequence shown here is derived from an EMBL/GenBank/DDBJ whole genome shotgun (WGS) entry which is preliminary data.</text>
</comment>
<proteinExistence type="predicted"/>
<sequence length="177" mass="20248">MKADEVLEISSKASEKEFPDRIFSLGWFKIYLPEFPMRISILLSLCALCILSLGDCKSSKSPEERLMELAPKFQKVMCSKTIECTKDELAKVPAQYRNMIPPFMQSEENCEAYFKENFEKARKARQEKKQEVTADMVSSFETCIAAVEKTTCDFYKGSQGKQRTIPGCEDMQKFSAN</sequence>
<reference evidence="1" key="1">
    <citation type="journal article" date="2019" name="PLoS Negl. Trop. Dis.">
        <title>Revisiting the worldwide diversity of Leptospira species in the environment.</title>
        <authorList>
            <person name="Vincent A.T."/>
            <person name="Schiettekatte O."/>
            <person name="Bourhy P."/>
            <person name="Veyrier F.J."/>
            <person name="Picardeau M."/>
        </authorList>
    </citation>
    <scope>NUCLEOTIDE SEQUENCE [LARGE SCALE GENOMIC DNA]</scope>
    <source>
        <strain evidence="1">SCS5</strain>
    </source>
</reference>
<evidence type="ECO:0000313" key="1">
    <source>
        <dbReference type="EMBL" id="TGK15222.1"/>
    </source>
</evidence>